<dbReference type="GO" id="GO:0020037">
    <property type="term" value="F:heme binding"/>
    <property type="evidence" value="ECO:0007669"/>
    <property type="project" value="InterPro"/>
</dbReference>
<dbReference type="AlphaFoldDB" id="A0A369CLL8"/>
<dbReference type="GO" id="GO:0022900">
    <property type="term" value="P:electron transport chain"/>
    <property type="evidence" value="ECO:0007669"/>
    <property type="project" value="InterPro"/>
</dbReference>
<evidence type="ECO:0000313" key="3">
    <source>
        <dbReference type="Proteomes" id="UP000252707"/>
    </source>
</evidence>
<dbReference type="PROSITE" id="PS51009">
    <property type="entry name" value="CYTCII"/>
    <property type="match status" value="1"/>
</dbReference>
<proteinExistence type="predicted"/>
<dbReference type="EMBL" id="QPJY01000001">
    <property type="protein sequence ID" value="RCX33327.1"/>
    <property type="molecule type" value="Genomic_DNA"/>
</dbReference>
<sequence length="279" mass="30275">MRSRFAIFPSLLLALVATAAHAAAVLPAPPPELARWYKPQNERQVWLHNMFQLRRTLQAVEMYLDAGDRQRALAWAERFREHYGAVAEMVPAWSEEIDGEAVERLVAALGPAGTGSAGHELRRIRLTCKSCHGDYRAVVAALYRAPDYGSITVAGEGEEASQTLAEAMESLSHEVNGVLIALQDERPAAAAGHAAALERGLERIRPSCASCHRDAPPVERILGAATEEALRMLREAIAAGDQRAAGRQVAEVAVTVCARCHGVHRTLGDLRRVIDAALE</sequence>
<dbReference type="OrthoDB" id="6224794at2"/>
<accession>A0A369CLL8</accession>
<evidence type="ECO:0000313" key="2">
    <source>
        <dbReference type="EMBL" id="RCX33327.1"/>
    </source>
</evidence>
<reference evidence="2 3" key="1">
    <citation type="submission" date="2018-07" db="EMBL/GenBank/DDBJ databases">
        <title>Genomic Encyclopedia of Type Strains, Phase IV (KMG-IV): sequencing the most valuable type-strain genomes for metagenomic binning, comparative biology and taxonomic classification.</title>
        <authorList>
            <person name="Goeker M."/>
        </authorList>
    </citation>
    <scope>NUCLEOTIDE SEQUENCE [LARGE SCALE GENOMIC DNA]</scope>
    <source>
        <strain evidence="2 3">DSM 26407</strain>
    </source>
</reference>
<dbReference type="RefSeq" id="WP_114278179.1">
    <property type="nucleotide sequence ID" value="NZ_QPJY01000001.1"/>
</dbReference>
<protein>
    <recommendedName>
        <fullName evidence="4">Cytochrome c domain-containing protein</fullName>
    </recommendedName>
</protein>
<organism evidence="2 3">
    <name type="scientific">Thioalbus denitrificans</name>
    <dbReference type="NCBI Taxonomy" id="547122"/>
    <lineage>
        <taxon>Bacteria</taxon>
        <taxon>Pseudomonadati</taxon>
        <taxon>Pseudomonadota</taxon>
        <taxon>Gammaproteobacteria</taxon>
        <taxon>Chromatiales</taxon>
        <taxon>Ectothiorhodospiraceae</taxon>
        <taxon>Thioalbus</taxon>
    </lineage>
</organism>
<dbReference type="SUPFAM" id="SSF48695">
    <property type="entry name" value="Multiheme cytochromes"/>
    <property type="match status" value="1"/>
</dbReference>
<feature type="chain" id="PRO_5017074785" description="Cytochrome c domain-containing protein" evidence="1">
    <location>
        <begin position="23"/>
        <end position="279"/>
    </location>
</feature>
<evidence type="ECO:0008006" key="4">
    <source>
        <dbReference type="Google" id="ProtNLM"/>
    </source>
</evidence>
<dbReference type="GO" id="GO:0009055">
    <property type="term" value="F:electron transfer activity"/>
    <property type="evidence" value="ECO:0007669"/>
    <property type="project" value="InterPro"/>
</dbReference>
<keyword evidence="3" id="KW-1185">Reference proteome</keyword>
<comment type="caution">
    <text evidence="2">The sequence shown here is derived from an EMBL/GenBank/DDBJ whole genome shotgun (WGS) entry which is preliminary data.</text>
</comment>
<gene>
    <name evidence="2" type="ORF">DFQ59_101628</name>
</gene>
<dbReference type="GO" id="GO:0005506">
    <property type="term" value="F:iron ion binding"/>
    <property type="evidence" value="ECO:0007669"/>
    <property type="project" value="InterPro"/>
</dbReference>
<dbReference type="InterPro" id="IPR010980">
    <property type="entry name" value="Cyt_c/b562"/>
</dbReference>
<feature type="signal peptide" evidence="1">
    <location>
        <begin position="1"/>
        <end position="22"/>
    </location>
</feature>
<dbReference type="SUPFAM" id="SSF47175">
    <property type="entry name" value="Cytochromes"/>
    <property type="match status" value="1"/>
</dbReference>
<dbReference type="InterPro" id="IPR036280">
    <property type="entry name" value="Multihaem_cyt_sf"/>
</dbReference>
<name>A0A369CLL8_9GAMM</name>
<keyword evidence="1" id="KW-0732">Signal</keyword>
<dbReference type="InterPro" id="IPR002321">
    <property type="entry name" value="Cyt_c_II"/>
</dbReference>
<dbReference type="Proteomes" id="UP000252707">
    <property type="component" value="Unassembled WGS sequence"/>
</dbReference>
<evidence type="ECO:0000256" key="1">
    <source>
        <dbReference type="SAM" id="SignalP"/>
    </source>
</evidence>